<dbReference type="GeneID" id="88767612"/>
<evidence type="ECO:0000313" key="2">
    <source>
        <dbReference type="Proteomes" id="UP000003477"/>
    </source>
</evidence>
<dbReference type="RefSeq" id="WP_007312090.1">
    <property type="nucleotide sequence ID" value="NZ_AESD01000630.1"/>
</dbReference>
<evidence type="ECO:0008006" key="3">
    <source>
        <dbReference type="Google" id="ProtNLM"/>
    </source>
</evidence>
<dbReference type="Proteomes" id="UP000003477">
    <property type="component" value="Unassembled WGS sequence"/>
</dbReference>
<accession>G5J9N3</accession>
<sequence length="57" mass="6482">MKLNDMLQGLIQYLTEGFARIFSPAKDDYKDIGIQPFDCKPYIKIEAIEANETALNS</sequence>
<dbReference type="AlphaFoldDB" id="G5J9N3"/>
<name>G5J9N3_CROWT</name>
<protein>
    <recommendedName>
        <fullName evidence="3">Isochorismate synthase</fullName>
    </recommendedName>
</protein>
<comment type="caution">
    <text evidence="1">The sequence shown here is derived from an EMBL/GenBank/DDBJ whole genome shotgun (WGS) entry which is preliminary data.</text>
</comment>
<organism evidence="1 2">
    <name type="scientific">Crocosphaera watsonii WH 0003</name>
    <dbReference type="NCBI Taxonomy" id="423471"/>
    <lineage>
        <taxon>Bacteria</taxon>
        <taxon>Bacillati</taxon>
        <taxon>Cyanobacteriota</taxon>
        <taxon>Cyanophyceae</taxon>
        <taxon>Oscillatoriophycideae</taxon>
        <taxon>Chroococcales</taxon>
        <taxon>Aphanothecaceae</taxon>
        <taxon>Crocosphaera</taxon>
    </lineage>
</organism>
<evidence type="ECO:0000313" key="1">
    <source>
        <dbReference type="EMBL" id="EHJ11112.1"/>
    </source>
</evidence>
<dbReference type="EMBL" id="AESD01000630">
    <property type="protein sequence ID" value="EHJ11112.1"/>
    <property type="molecule type" value="Genomic_DNA"/>
</dbReference>
<proteinExistence type="predicted"/>
<reference evidence="1 2" key="1">
    <citation type="journal article" date="2011" name="Front. Microbiol.">
        <title>Two Strains of Crocosphaera watsonii with Highly Conserved Genomes are Distinguished by Strain-Specific Features.</title>
        <authorList>
            <person name="Bench S.R."/>
            <person name="Ilikchyan I.N."/>
            <person name="Tripp H.J."/>
            <person name="Zehr J.P."/>
        </authorList>
    </citation>
    <scope>NUCLEOTIDE SEQUENCE [LARGE SCALE GENOMIC DNA]</scope>
    <source>
        <strain evidence="1 2">WH 0003</strain>
    </source>
</reference>
<dbReference type="PATRIC" id="fig|423471.3.peg.3891"/>
<gene>
    <name evidence="1" type="ORF">CWATWH0003_4149</name>
</gene>